<dbReference type="VEuPathDB" id="FungiDB:RhiirA1_480912"/>
<accession>A0A2N0QNR6</accession>
<protein>
    <submittedName>
        <fullName evidence="1">Uncharacterized protein</fullName>
    </submittedName>
</protein>
<evidence type="ECO:0000313" key="1">
    <source>
        <dbReference type="EMBL" id="PKC52697.1"/>
    </source>
</evidence>
<dbReference type="EMBL" id="LLXH01005304">
    <property type="protein sequence ID" value="PKC52697.1"/>
    <property type="molecule type" value="Genomic_DNA"/>
</dbReference>
<dbReference type="Proteomes" id="UP000232688">
    <property type="component" value="Unassembled WGS sequence"/>
</dbReference>
<gene>
    <name evidence="2" type="ORF">RhiirA1_472908</name>
    <name evidence="1" type="ORF">RhiirA1_480912</name>
</gene>
<organism evidence="1 3">
    <name type="scientific">Rhizophagus irregularis</name>
    <dbReference type="NCBI Taxonomy" id="588596"/>
    <lineage>
        <taxon>Eukaryota</taxon>
        <taxon>Fungi</taxon>
        <taxon>Fungi incertae sedis</taxon>
        <taxon>Mucoromycota</taxon>
        <taxon>Glomeromycotina</taxon>
        <taxon>Glomeromycetes</taxon>
        <taxon>Glomerales</taxon>
        <taxon>Glomeraceae</taxon>
        <taxon>Rhizophagus</taxon>
    </lineage>
</organism>
<dbReference type="AlphaFoldDB" id="A0A2N0QNR6"/>
<evidence type="ECO:0000313" key="2">
    <source>
        <dbReference type="EMBL" id="PKC57178.1"/>
    </source>
</evidence>
<name>A0A2N0QNR6_9GLOM</name>
<reference evidence="1 3" key="1">
    <citation type="submission" date="2017-10" db="EMBL/GenBank/DDBJ databases">
        <title>Extensive intraspecific genome diversity in a model arbuscular mycorrhizal fungus.</title>
        <authorList>
            <person name="Chen E.C.H."/>
            <person name="Morin E."/>
            <person name="Baudet D."/>
            <person name="Noel J."/>
            <person name="Ndikumana S."/>
            <person name="Charron P."/>
            <person name="St-Onge C."/>
            <person name="Giorgi J."/>
            <person name="Grigoriev I.V."/>
            <person name="Roux C."/>
            <person name="Martin F.M."/>
            <person name="Corradi N."/>
        </authorList>
    </citation>
    <scope>NUCLEOTIDE SEQUENCE [LARGE SCALE GENOMIC DNA]</scope>
    <source>
        <strain evidence="1 3">A1</strain>
    </source>
</reference>
<sequence>MPRMRSKKLPGLRNGRLRREGTSWTSKWTLETRSKWGTRFFLLISFKNIY</sequence>
<dbReference type="VEuPathDB" id="FungiDB:RhiirA1_472908"/>
<comment type="caution">
    <text evidence="1">The sequence shown here is derived from an EMBL/GenBank/DDBJ whole genome shotgun (WGS) entry which is preliminary data.</text>
</comment>
<dbReference type="EMBL" id="LLXH01001906">
    <property type="protein sequence ID" value="PKC57178.1"/>
    <property type="molecule type" value="Genomic_DNA"/>
</dbReference>
<reference evidence="1 3" key="2">
    <citation type="submission" date="2017-10" db="EMBL/GenBank/DDBJ databases">
        <title>Genome analyses suggest a sexual origin of heterokaryosis in a supposedly ancient asexual fungus.</title>
        <authorList>
            <person name="Corradi N."/>
            <person name="Sedzielewska K."/>
            <person name="Noel J."/>
            <person name="Charron P."/>
            <person name="Farinelli L."/>
            <person name="Marton T."/>
            <person name="Kruger M."/>
            <person name="Pelin A."/>
            <person name="Brachmann A."/>
            <person name="Corradi N."/>
        </authorList>
    </citation>
    <scope>NUCLEOTIDE SEQUENCE [LARGE SCALE GENOMIC DNA]</scope>
    <source>
        <strain evidence="1 3">A1</strain>
    </source>
</reference>
<evidence type="ECO:0000313" key="3">
    <source>
        <dbReference type="Proteomes" id="UP000232688"/>
    </source>
</evidence>
<proteinExistence type="predicted"/>